<dbReference type="InterPro" id="IPR024345">
    <property type="entry name" value="DNA_matur_Phage_T7-like"/>
</dbReference>
<evidence type="ECO:0000313" key="1">
    <source>
        <dbReference type="EMBL" id="WGH15456.1"/>
    </source>
</evidence>
<reference evidence="1" key="1">
    <citation type="submission" date="2023-03" db="EMBL/GenBank/DDBJ databases">
        <authorList>
            <person name="Cao G."/>
            <person name="Liao Y."/>
        </authorList>
    </citation>
    <scope>NUCLEOTIDE SEQUENCE</scope>
    <source>
        <strain evidence="1">PSA6</strain>
    </source>
</reference>
<organism evidence="1 2">
    <name type="scientific">Pseudomonas phage PSA6</name>
    <dbReference type="NCBI Taxonomy" id="3038281"/>
    <lineage>
        <taxon>Viruses</taxon>
        <taxon>Duplodnaviria</taxon>
        <taxon>Heunggongvirae</taxon>
        <taxon>Uroviricota</taxon>
        <taxon>Caudoviricetes</taxon>
        <taxon>Autographivirales</taxon>
        <taxon>Autotranscriptaviridae</taxon>
        <taxon>Studiervirinae</taxon>
        <taxon>Phutvirus</taxon>
        <taxon>Phutvirus PSA6</taxon>
    </lineage>
</organism>
<protein>
    <submittedName>
        <fullName evidence="1">DNA packaging protein</fullName>
    </submittedName>
</protein>
<dbReference type="Proteomes" id="UP001224657">
    <property type="component" value="Segment"/>
</dbReference>
<evidence type="ECO:0000313" key="2">
    <source>
        <dbReference type="Proteomes" id="UP001224657"/>
    </source>
</evidence>
<dbReference type="Pfam" id="PF11123">
    <property type="entry name" value="DNA_Packaging_2"/>
    <property type="match status" value="1"/>
</dbReference>
<proteinExistence type="predicted"/>
<dbReference type="EMBL" id="OQ716796">
    <property type="protein sequence ID" value="WGH15456.1"/>
    <property type="molecule type" value="Genomic_DNA"/>
</dbReference>
<accession>A0AAF0GDS4</accession>
<name>A0AAF0GDS4_9CAUD</name>
<keyword evidence="2" id="KW-1185">Reference proteome</keyword>
<sequence>MAKRQDILAYLLELIDTEMAHALLKDLRDDEKRTPQLYNAVDKFLTRHKFKLGSLLAEEADLGELQGALDAFQAMELEDLGGVSH</sequence>